<keyword evidence="7" id="KW-1185">Reference proteome</keyword>
<dbReference type="SUPFAM" id="SSF110296">
    <property type="entry name" value="Oligoxyloglucan reducing end-specific cellobiohydrolase"/>
    <property type="match status" value="1"/>
</dbReference>
<keyword evidence="1 3" id="KW-0732">Signal</keyword>
<evidence type="ECO:0000313" key="6">
    <source>
        <dbReference type="EMBL" id="SHL77602.1"/>
    </source>
</evidence>
<feature type="compositionally biased region" description="Polar residues" evidence="2">
    <location>
        <begin position="27"/>
        <end position="40"/>
    </location>
</feature>
<dbReference type="InterPro" id="IPR026444">
    <property type="entry name" value="Secre_tail"/>
</dbReference>
<feature type="signal peptide" evidence="3">
    <location>
        <begin position="1"/>
        <end position="29"/>
    </location>
</feature>
<dbReference type="SUPFAM" id="SSF50939">
    <property type="entry name" value="Sialidases"/>
    <property type="match status" value="1"/>
</dbReference>
<evidence type="ECO:0000313" key="7">
    <source>
        <dbReference type="Proteomes" id="UP000093508"/>
    </source>
</evidence>
<evidence type="ECO:0000313" key="8">
    <source>
        <dbReference type="Proteomes" id="UP000184069"/>
    </source>
</evidence>
<feature type="compositionally biased region" description="Basic and acidic residues" evidence="2">
    <location>
        <begin position="42"/>
        <end position="54"/>
    </location>
</feature>
<dbReference type="CDD" id="cd15482">
    <property type="entry name" value="Sialidase_non-viral"/>
    <property type="match status" value="2"/>
</dbReference>
<reference evidence="5 7" key="1">
    <citation type="submission" date="2016-07" db="EMBL/GenBank/DDBJ databases">
        <authorList>
            <person name="Jeong J.-J."/>
            <person name="Kim D.W."/>
            <person name="Sang M.K."/>
            <person name="Choi I.-G."/>
            <person name="Kim K.D."/>
        </authorList>
    </citation>
    <scope>NUCLEOTIDE SEQUENCE [LARGE SCALE GENOMIC DNA]</scope>
    <source>
        <strain evidence="5 7">C-26</strain>
    </source>
</reference>
<reference evidence="6 8" key="2">
    <citation type="submission" date="2016-11" db="EMBL/GenBank/DDBJ databases">
        <authorList>
            <person name="Jaros S."/>
            <person name="Januszkiewicz K."/>
            <person name="Wedrychowicz H."/>
        </authorList>
    </citation>
    <scope>NUCLEOTIDE SEQUENCE [LARGE SCALE GENOMIC DNA]</scope>
    <source>
        <strain evidence="6 8">DSM 27621</strain>
    </source>
</reference>
<dbReference type="AlphaFoldDB" id="A0A1M7DDP6"/>
<dbReference type="Proteomes" id="UP000093508">
    <property type="component" value="Unassembled WGS sequence"/>
</dbReference>
<evidence type="ECO:0000313" key="5">
    <source>
        <dbReference type="EMBL" id="OCA79352.1"/>
    </source>
</evidence>
<accession>A0A1M7DDP6</accession>
<evidence type="ECO:0000256" key="2">
    <source>
        <dbReference type="SAM" id="MobiDB-lite"/>
    </source>
</evidence>
<evidence type="ECO:0000256" key="1">
    <source>
        <dbReference type="ARBA" id="ARBA00022729"/>
    </source>
</evidence>
<name>A0A1M7DDP6_9FLAO</name>
<gene>
    <name evidence="5" type="ORF">BBH99_06150</name>
    <name evidence="6" type="ORF">SAMN05444407_10680</name>
</gene>
<dbReference type="EMBL" id="MAYF01000090">
    <property type="protein sequence ID" value="OCA79352.1"/>
    <property type="molecule type" value="Genomic_DNA"/>
</dbReference>
<dbReference type="InterPro" id="IPR052025">
    <property type="entry name" value="Xyloglucanase_GH74"/>
</dbReference>
<proteinExistence type="predicted"/>
<dbReference type="InterPro" id="IPR036278">
    <property type="entry name" value="Sialidase_sf"/>
</dbReference>
<dbReference type="Proteomes" id="UP000184069">
    <property type="component" value="Unassembled WGS sequence"/>
</dbReference>
<feature type="chain" id="PRO_5009924982" evidence="3">
    <location>
        <begin position="30"/>
        <end position="1247"/>
    </location>
</feature>
<dbReference type="NCBIfam" id="TIGR04183">
    <property type="entry name" value="Por_Secre_tail"/>
    <property type="match status" value="1"/>
</dbReference>
<dbReference type="PANTHER" id="PTHR43739">
    <property type="entry name" value="XYLOGLUCANASE (EUROFUNG)"/>
    <property type="match status" value="1"/>
</dbReference>
<dbReference type="InterPro" id="IPR015943">
    <property type="entry name" value="WD40/YVTN_repeat-like_dom_sf"/>
</dbReference>
<dbReference type="PANTHER" id="PTHR43739:SF5">
    <property type="entry name" value="EXO-ALPHA-SIALIDASE"/>
    <property type="match status" value="1"/>
</dbReference>
<dbReference type="RefSeq" id="WP_066693765.1">
    <property type="nucleotide sequence ID" value="NZ_FRBM01000006.1"/>
</dbReference>
<feature type="region of interest" description="Disordered" evidence="2">
    <location>
        <begin position="27"/>
        <end position="54"/>
    </location>
</feature>
<feature type="domain" description="Secretion system C-terminal sorting" evidence="4">
    <location>
        <begin position="1175"/>
        <end position="1245"/>
    </location>
</feature>
<dbReference type="STRING" id="1423959.SAMN05444407_10680"/>
<evidence type="ECO:0000259" key="4">
    <source>
        <dbReference type="Pfam" id="PF18962"/>
    </source>
</evidence>
<sequence>MKKNYIRNGAIVISAVFLLNACQHFNTQADTSRPPSSNTDGIVKKKEKESTEQDKIKVSADKKVYAQVQKEQSLKKILAYNDPKFNKVFENLGDGAEETQLRKELLMSMAKPGEMVMGHRADKKLREQEAGVKEKKGIEEMAEYRRQITMPIGTNKMLYEDGNLLKEYNKALNSATLKQAKQKSSIAAKNGAYSINNVVFTERGPNNIPGRDRSLVVSPQNPNKWYVGSVGGGVWITDNAGTTWKNTTDFAVPNLATSTIAISAQNPDVVYAGTGEPFGNLDKITGTGLIKSTDAGEHWTRLLNTASFGDVGRLLVNPANSNHLLAATSKGVYVTQDGGTTWNQTFTGSTVNGTAYVSTQDLVATSDFSAIYASVNTLGVLKSTDGGATWTKVFDALALNKAIKRIEIAVSSVNPSKIYLSCQEGTTTGIYMSANAGTSFQALTYKTGNSKEILGDQGWYDNAIAAHPFNENIIYVGGVSVAKVTVDTTDNSYNVLSIASGYNTAYLNTAVHPDQHGIVCQVDPANPAQFRLLLTNDGGVYSTQYKTNPGETQGDWGNPVTGLNTTQFYGADKKNGADAYVTGAQDNGSSATITAPSSSTSNYLSLLGGDGFEALWNYNKPNEMIFGSQYNNFVRTEQGVSTTGRFVARNADYGSALSPFYSKLANANNNPDVVFTVSANGVWKSPDFGRTWGLTSFTTANNGTWNGNASFATVKVSVANPDVVWAGSAVSGGTGTTFKINVSKDNGSTFTKTTGSMPTTGNYYISGISPSSTTESRAYVLFSVASQPKVVKTNDFGATWTDISGYSTGSVSTGFPNVPVHSLIEMPFDDKILWAGTDIGIFETVDSGATWSLVTTMPPVSIWNMKIVNDQVVLATHGRGVWTATIPELATYVLPEYVARPIIKSANQVAIHDMKAKAVFNYTNPQITSLKVYVDNNYVSTISSTQPNTDYTFTTTSTLTEGVHSISVTGVYANGTKETIKDTKSLDIINFNSGAAAINVPAFTTNDVYIGAGKFVVDNVSNKFTYNVLNNVGHPYANLTNYQTYIKTPVIVGPASAMTMNHMALTEAGYDFAYVEGSKDLVNWTTMGVYDEASFSNWNNGGAALTAANVNETLFQNSSLNLGAFAPGDEIAVRLRMTSDPGTVSYGWLIKSIIPTASLGVKDIVKSEEGIRLAPNPADDVTGIMLPANNKGDVDVYVYDASGRQVMSLKKQKGPKIDMDVKSLTKGLYLVLVKTGTENKALKLIKN</sequence>
<evidence type="ECO:0000256" key="3">
    <source>
        <dbReference type="SAM" id="SignalP"/>
    </source>
</evidence>
<dbReference type="EMBL" id="FRBM01000006">
    <property type="protein sequence ID" value="SHL77602.1"/>
    <property type="molecule type" value="Genomic_DNA"/>
</dbReference>
<dbReference type="Gene3D" id="2.130.10.10">
    <property type="entry name" value="YVTN repeat-like/Quinoprotein amine dehydrogenase"/>
    <property type="match status" value="4"/>
</dbReference>
<dbReference type="OrthoDB" id="610388at2"/>
<protein>
    <submittedName>
        <fullName evidence="6">Por secretion system C-terminal sorting domain-containing protein</fullName>
    </submittedName>
</protein>
<dbReference type="GO" id="GO:0010411">
    <property type="term" value="P:xyloglucan metabolic process"/>
    <property type="evidence" value="ECO:0007669"/>
    <property type="project" value="TreeGrafter"/>
</dbReference>
<organism evidence="6 8">
    <name type="scientific">Chryseobacterium contaminans</name>
    <dbReference type="NCBI Taxonomy" id="1423959"/>
    <lineage>
        <taxon>Bacteria</taxon>
        <taxon>Pseudomonadati</taxon>
        <taxon>Bacteroidota</taxon>
        <taxon>Flavobacteriia</taxon>
        <taxon>Flavobacteriales</taxon>
        <taxon>Weeksellaceae</taxon>
        <taxon>Chryseobacterium group</taxon>
        <taxon>Chryseobacterium</taxon>
    </lineage>
</organism>
<dbReference type="Pfam" id="PF18962">
    <property type="entry name" value="Por_Secre_tail"/>
    <property type="match status" value="1"/>
</dbReference>